<dbReference type="Pfam" id="PF01926">
    <property type="entry name" value="MMR_HSR1"/>
    <property type="match status" value="1"/>
</dbReference>
<keyword evidence="3" id="KW-1185">Reference proteome</keyword>
<dbReference type="GO" id="GO:0005525">
    <property type="term" value="F:GTP binding"/>
    <property type="evidence" value="ECO:0007669"/>
    <property type="project" value="InterPro"/>
</dbReference>
<sequence>MALTNTAKKLKGALSNLLDIEDVDVDTAPYAVLVGNVGAGKSTIVEKLTGETGRSSDGESSFTKTMDYLWTADKSLMIADTPGTNPRKEKLEHNMEIAAALNYQAVSRFLIVVKAELRLDDSLSSVQEYAERFVALPMGCLGVVVTHMDRELKWSEREFTEACIEDLDISDVVFTGTNTTGEDLCQQIVSKCHGKKHKIDINSELFFRMFKINQSRVKILKVTDEFVNLFKRAKKDFDKLRAELTESDTEKADLFFEFKNFMEQEVDKAKEKVSKKLGFDFLGPEALIQAGYIANMTNQIRAIIFDLRMEGLTLLTNVGDNDLRKCPQCNRVWAKVEGCDGTTTCGNPPSGSFRFDLRSQSVFATFTFTFSGDGRLSISKSGQRSLSAQVTQSNQFDGCGARINWSTMKRIPDSEIPEDFRVVPKKVSTDDILSLPRRARTVYDYVDRYLGTGHKKFTSKNF</sequence>
<dbReference type="RefSeq" id="XP_066913423.1">
    <property type="nucleotide sequence ID" value="XM_067057322.1"/>
</dbReference>
<protein>
    <recommendedName>
        <fullName evidence="1">G domain-containing protein</fullName>
    </recommendedName>
</protein>
<name>A0A7M5U2S2_9CNID</name>
<accession>A0A7M5U2S2</accession>
<dbReference type="OrthoDB" id="8954335at2759"/>
<evidence type="ECO:0000313" key="2">
    <source>
        <dbReference type="EnsemblMetazoa" id="CLYHEMP005415.1"/>
    </source>
</evidence>
<dbReference type="Gene3D" id="3.40.50.300">
    <property type="entry name" value="P-loop containing nucleotide triphosphate hydrolases"/>
    <property type="match status" value="1"/>
</dbReference>
<dbReference type="SUPFAM" id="SSF52540">
    <property type="entry name" value="P-loop containing nucleoside triphosphate hydrolases"/>
    <property type="match status" value="1"/>
</dbReference>
<evidence type="ECO:0000259" key="1">
    <source>
        <dbReference type="Pfam" id="PF01926"/>
    </source>
</evidence>
<proteinExistence type="predicted"/>
<dbReference type="EnsemblMetazoa" id="CLYHEMT005415.1">
    <property type="protein sequence ID" value="CLYHEMP005415.1"/>
    <property type="gene ID" value="CLYHEMG005415"/>
</dbReference>
<feature type="domain" description="G" evidence="1">
    <location>
        <begin position="32"/>
        <end position="130"/>
    </location>
</feature>
<dbReference type="InterPro" id="IPR027417">
    <property type="entry name" value="P-loop_NTPase"/>
</dbReference>
<dbReference type="AlphaFoldDB" id="A0A7M5U2S2"/>
<evidence type="ECO:0000313" key="3">
    <source>
        <dbReference type="Proteomes" id="UP000594262"/>
    </source>
</evidence>
<reference evidence="2" key="1">
    <citation type="submission" date="2021-01" db="UniProtKB">
        <authorList>
            <consortium name="EnsemblMetazoa"/>
        </authorList>
    </citation>
    <scope>IDENTIFICATION</scope>
</reference>
<dbReference type="Proteomes" id="UP000594262">
    <property type="component" value="Unplaced"/>
</dbReference>
<dbReference type="InterPro" id="IPR006073">
    <property type="entry name" value="GTP-bd"/>
</dbReference>
<dbReference type="CDD" id="cd00882">
    <property type="entry name" value="Ras_like_GTPase"/>
    <property type="match status" value="1"/>
</dbReference>
<organism evidence="2 3">
    <name type="scientific">Clytia hemisphaerica</name>
    <dbReference type="NCBI Taxonomy" id="252671"/>
    <lineage>
        <taxon>Eukaryota</taxon>
        <taxon>Metazoa</taxon>
        <taxon>Cnidaria</taxon>
        <taxon>Hydrozoa</taxon>
        <taxon>Hydroidolina</taxon>
        <taxon>Leptothecata</taxon>
        <taxon>Obeliida</taxon>
        <taxon>Clytiidae</taxon>
        <taxon>Clytia</taxon>
    </lineage>
</organism>
<dbReference type="GeneID" id="136800667"/>